<dbReference type="PANTHER" id="PTHR45947:SF3">
    <property type="entry name" value="SULFOQUINOVOSYL TRANSFERASE SQD2"/>
    <property type="match status" value="1"/>
</dbReference>
<dbReference type="InterPro" id="IPR050194">
    <property type="entry name" value="Glycosyltransferase_grp1"/>
</dbReference>
<feature type="region of interest" description="Disordered" evidence="4">
    <location>
        <begin position="203"/>
        <end position="227"/>
    </location>
</feature>
<dbReference type="SUPFAM" id="SSF48371">
    <property type="entry name" value="ARM repeat"/>
    <property type="match status" value="1"/>
</dbReference>
<dbReference type="Pfam" id="PF13439">
    <property type="entry name" value="Glyco_transf_4"/>
    <property type="match status" value="1"/>
</dbReference>
<dbReference type="Gene3D" id="3.40.50.2000">
    <property type="entry name" value="Glycogen Phosphorylase B"/>
    <property type="match status" value="2"/>
</dbReference>
<gene>
    <name evidence="6" type="ORF">SAMN05421879_108102</name>
</gene>
<evidence type="ECO:0000256" key="2">
    <source>
        <dbReference type="ARBA" id="ARBA00022676"/>
    </source>
</evidence>
<evidence type="ECO:0000259" key="5">
    <source>
        <dbReference type="Pfam" id="PF13439"/>
    </source>
</evidence>
<keyword evidence="3 6" id="KW-0808">Transferase</keyword>
<evidence type="ECO:0000313" key="7">
    <source>
        <dbReference type="Proteomes" id="UP000219688"/>
    </source>
</evidence>
<dbReference type="Proteomes" id="UP000219688">
    <property type="component" value="Unassembled WGS sequence"/>
</dbReference>
<accession>A0A285VRM3</accession>
<dbReference type="InterPro" id="IPR028098">
    <property type="entry name" value="Glyco_trans_4-like_N"/>
</dbReference>
<evidence type="ECO:0000256" key="4">
    <source>
        <dbReference type="SAM" id="MobiDB-lite"/>
    </source>
</evidence>
<feature type="domain" description="Glycosyltransferase subfamily 4-like N-terminal" evidence="5">
    <location>
        <begin position="177"/>
        <end position="379"/>
    </location>
</feature>
<dbReference type="Gene3D" id="1.25.10.10">
    <property type="entry name" value="Leucine-rich Repeat Variant"/>
    <property type="match status" value="1"/>
</dbReference>
<dbReference type="GO" id="GO:0016757">
    <property type="term" value="F:glycosyltransferase activity"/>
    <property type="evidence" value="ECO:0007669"/>
    <property type="project" value="UniProtKB-KW"/>
</dbReference>
<dbReference type="InterPro" id="IPR016024">
    <property type="entry name" value="ARM-type_fold"/>
</dbReference>
<organism evidence="6 7">
    <name type="scientific">Ornithinimicrobium cerasi</name>
    <dbReference type="NCBI Taxonomy" id="2248773"/>
    <lineage>
        <taxon>Bacteria</taxon>
        <taxon>Bacillati</taxon>
        <taxon>Actinomycetota</taxon>
        <taxon>Actinomycetes</taxon>
        <taxon>Micrococcales</taxon>
        <taxon>Ornithinimicrobiaceae</taxon>
        <taxon>Ornithinimicrobium</taxon>
    </lineage>
</organism>
<proteinExistence type="predicted"/>
<evidence type="ECO:0000313" key="6">
    <source>
        <dbReference type="EMBL" id="SOC56699.1"/>
    </source>
</evidence>
<dbReference type="PANTHER" id="PTHR45947">
    <property type="entry name" value="SULFOQUINOVOSYL TRANSFERASE SQD2"/>
    <property type="match status" value="1"/>
</dbReference>
<reference evidence="7" key="1">
    <citation type="submission" date="2017-08" db="EMBL/GenBank/DDBJ databases">
        <authorList>
            <person name="Varghese N."/>
            <person name="Submissions S."/>
        </authorList>
    </citation>
    <scope>NUCLEOTIDE SEQUENCE [LARGE SCALE GENOMIC DNA]</scope>
    <source>
        <strain evidence="7">USBA17B2</strain>
    </source>
</reference>
<evidence type="ECO:0000256" key="1">
    <source>
        <dbReference type="ARBA" id="ARBA00021292"/>
    </source>
</evidence>
<dbReference type="Pfam" id="PF13692">
    <property type="entry name" value="Glyco_trans_1_4"/>
    <property type="match status" value="1"/>
</dbReference>
<keyword evidence="2" id="KW-0328">Glycosyltransferase</keyword>
<keyword evidence="7" id="KW-1185">Reference proteome</keyword>
<dbReference type="InterPro" id="IPR011989">
    <property type="entry name" value="ARM-like"/>
</dbReference>
<sequence length="625" mass="64696">MNAATPATRAALGGVRNAPTILDAVEAFGDVARAAGAEVDEDREGVAAALAEGIGDGEDPLVALAAVHAAGAVGGRTAEDLLLPLLTGERPHLREHAAWALASGPRVDEALGPLRAMVGEGGFAGTLAEATLESWDPGSAPRAQERAASRRGLTVAQLYLHGEIDSSLRHAGRGDTGGIATLLVRLGDALLEEPGIDRVLTLSRASEREDSDQASPEKTGACEAADGPGHHYLGIPVPLPAPPASRSWTLRAAALAGIRTQLAAATPVDVLHVRMADVGSWAAAQVAREHGIPLVLTLAPDPHALLAAREASGELTRATFVEADLREHLVFRIRLLRALREQAEALVVFPRPDLERDLAAWLHIGPEEPVHVIPEGVDVRALDEADRQVALAMAGGTPAPTVAAALAELDALLGTLPPGRRGLPVVLSVGRLHPVKGMATLARAWDEHPDLADRCTLLVVGGDLDRPTSDEADQLALLDEVVPRAEGPARGLLLAGHRTNPTVAVWLAAARRGRPGLAAPGGVYVCASLKEEFGIALCEALGSGLVVVAPDHGGPPTYVEHGTTGVLVDTGDPVLLGAAVAEALDLAAGPGAAERSEHARAVVVERFSITTMADALARVYQEVAR</sequence>
<protein>
    <recommendedName>
        <fullName evidence="1">D-inositol 3-phosphate glycosyltransferase</fullName>
    </recommendedName>
</protein>
<dbReference type="EMBL" id="OBQK01000008">
    <property type="protein sequence ID" value="SOC56699.1"/>
    <property type="molecule type" value="Genomic_DNA"/>
</dbReference>
<dbReference type="AlphaFoldDB" id="A0A285VRM3"/>
<dbReference type="GO" id="GO:1901137">
    <property type="term" value="P:carbohydrate derivative biosynthetic process"/>
    <property type="evidence" value="ECO:0007669"/>
    <property type="project" value="UniProtKB-ARBA"/>
</dbReference>
<dbReference type="RefSeq" id="WP_097188641.1">
    <property type="nucleotide sequence ID" value="NZ_OBQK01000008.1"/>
</dbReference>
<name>A0A285VRM3_9MICO</name>
<dbReference type="CDD" id="cd03801">
    <property type="entry name" value="GT4_PimA-like"/>
    <property type="match status" value="1"/>
</dbReference>
<evidence type="ECO:0000256" key="3">
    <source>
        <dbReference type="ARBA" id="ARBA00022679"/>
    </source>
</evidence>
<dbReference type="SUPFAM" id="SSF53756">
    <property type="entry name" value="UDP-Glycosyltransferase/glycogen phosphorylase"/>
    <property type="match status" value="1"/>
</dbReference>